<evidence type="ECO:0000313" key="8">
    <source>
        <dbReference type="EMBL" id="OQR84467.1"/>
    </source>
</evidence>
<dbReference type="OrthoDB" id="5588846at2759"/>
<dbReference type="InterPro" id="IPR004331">
    <property type="entry name" value="SPX_dom"/>
</dbReference>
<feature type="transmembrane region" description="Helical" evidence="6">
    <location>
        <begin position="398"/>
        <end position="417"/>
    </location>
</feature>
<dbReference type="InterPro" id="IPR045264">
    <property type="entry name" value="SPXM_SPX_plant"/>
</dbReference>
<name>A0A1V9YFP9_ACHHY</name>
<organism evidence="8 9">
    <name type="scientific">Achlya hypogyna</name>
    <name type="common">Oomycete</name>
    <name type="synonym">Protoachlya hypogyna</name>
    <dbReference type="NCBI Taxonomy" id="1202772"/>
    <lineage>
        <taxon>Eukaryota</taxon>
        <taxon>Sar</taxon>
        <taxon>Stramenopiles</taxon>
        <taxon>Oomycota</taxon>
        <taxon>Saprolegniomycetes</taxon>
        <taxon>Saprolegniales</taxon>
        <taxon>Achlyaceae</taxon>
        <taxon>Achlya</taxon>
    </lineage>
</organism>
<keyword evidence="9" id="KW-1185">Reference proteome</keyword>
<dbReference type="InterPro" id="IPR036259">
    <property type="entry name" value="MFS_trans_sf"/>
</dbReference>
<dbReference type="SUPFAM" id="SSF103473">
    <property type="entry name" value="MFS general substrate transporter"/>
    <property type="match status" value="1"/>
</dbReference>
<keyword evidence="4 6" id="KW-1133">Transmembrane helix</keyword>
<feature type="transmembrane region" description="Helical" evidence="6">
    <location>
        <begin position="608"/>
        <end position="632"/>
    </location>
</feature>
<evidence type="ECO:0000256" key="4">
    <source>
        <dbReference type="ARBA" id="ARBA00022989"/>
    </source>
</evidence>
<dbReference type="EMBL" id="JNBR01001856">
    <property type="protein sequence ID" value="OQR84467.1"/>
    <property type="molecule type" value="Genomic_DNA"/>
</dbReference>
<dbReference type="InterPro" id="IPR051068">
    <property type="entry name" value="MFS_Domain-Containing_Protein"/>
</dbReference>
<sequence>MVKFGKKLLLNVNPEWEGYVSWSCVRSGRGGRDGDNGFLEPRRSMCTMLMEVSRRQYLEYRQLKKDLKKLTLRSKDPNDPLFSPKSQAMIEQFGEAVTRKELQQEFEKKLDAEIEKIVLFFLTKQGEFAQRLASFRQTQQTLASASEAQTIQGLADGYRKIGEELVHLLHYVELNATGLRKILKKHDKNNKAHKITDNYISTRVDANVSHLQQLYHDEGISAIIATIRVALKDLQTLQAELGLLPPAIEAPASESRTSRASRVSFTPATKMERSISETEPILNKISVARQRLHQSTRYAKTIAAQSLIFDSDLSEDEEEVVYTAFKAQKPSEFSRWLNMMSTFLYMTNYYIVAPTAGDYAELLGGSAALSGIVVGMTPVSSMLSAVLYSWWANKSFKAPLLFSTGCLIVGNLLYALALTYNSFAMVLVGRVLNGLGGARSINRRYIADNYSREERTVGSALFVTYSALGMSAGPAVAAALDYLPGMKIFGALVTVETSPGWLMFGVWSLYFVAIFVAFVEPDRSARDKIMAERSRSVVALESGRTASASEHTPLTTRSASEPSLASLWKNVPVVTTLCIYVVLKLVLELLITSATGIVDWYFHWGSTSAGIFLAFLGLLMFPSNLLVGYLSYRYLDGELILYSEIFMLVGIIGIVVWATTYTVYQYVFGAIMIYVFTNVLEGVNMSLLSKTIPKSFARGTFNAGLLATEAGTLGRALGDGAVSLAGLHGMDHVLNDTFIPMALITLVMIFHTIRVYPQLVKSSY</sequence>
<reference evidence="8 9" key="1">
    <citation type="journal article" date="2014" name="Genome Biol. Evol.">
        <title>The secreted proteins of Achlya hypogyna and Thraustotheca clavata identify the ancestral oomycete secretome and reveal gene acquisitions by horizontal gene transfer.</title>
        <authorList>
            <person name="Misner I."/>
            <person name="Blouin N."/>
            <person name="Leonard G."/>
            <person name="Richards T.A."/>
            <person name="Lane C.E."/>
        </authorList>
    </citation>
    <scope>NUCLEOTIDE SEQUENCE [LARGE SCALE GENOMIC DNA]</scope>
    <source>
        <strain evidence="8 9">ATCC 48635</strain>
    </source>
</reference>
<feature type="transmembrane region" description="Helical" evidence="6">
    <location>
        <begin position="500"/>
        <end position="519"/>
    </location>
</feature>
<protein>
    <submittedName>
        <fullName evidence="8">Major Facilitator Superfamily (MFS)</fullName>
    </submittedName>
</protein>
<dbReference type="CDD" id="cd14479">
    <property type="entry name" value="SPX-MFS_plant"/>
    <property type="match status" value="1"/>
</dbReference>
<dbReference type="PANTHER" id="PTHR23510:SF64">
    <property type="entry name" value="INNER MEMBRANE TRANSPORT PROTEIN YAJR"/>
    <property type="match status" value="1"/>
</dbReference>
<gene>
    <name evidence="8" type="ORF">ACHHYP_13346</name>
</gene>
<evidence type="ECO:0000256" key="5">
    <source>
        <dbReference type="ARBA" id="ARBA00023136"/>
    </source>
</evidence>
<dbReference type="PANTHER" id="PTHR23510">
    <property type="entry name" value="INNER MEMBRANE TRANSPORT PROTEIN YAJR"/>
    <property type="match status" value="1"/>
</dbReference>
<keyword evidence="5 6" id="KW-0472">Membrane</keyword>
<comment type="caution">
    <text evidence="8">The sequence shown here is derived from an EMBL/GenBank/DDBJ whole genome shotgun (WGS) entry which is preliminary data.</text>
</comment>
<evidence type="ECO:0000256" key="1">
    <source>
        <dbReference type="ARBA" id="ARBA00004141"/>
    </source>
</evidence>
<keyword evidence="3 6" id="KW-0812">Transmembrane</keyword>
<dbReference type="PROSITE" id="PS51382">
    <property type="entry name" value="SPX"/>
    <property type="match status" value="1"/>
</dbReference>
<dbReference type="GO" id="GO:0016020">
    <property type="term" value="C:membrane"/>
    <property type="evidence" value="ECO:0007669"/>
    <property type="project" value="UniProtKB-SubCell"/>
</dbReference>
<dbReference type="Proteomes" id="UP000243579">
    <property type="component" value="Unassembled WGS sequence"/>
</dbReference>
<feature type="transmembrane region" description="Helical" evidence="6">
    <location>
        <begin position="666"/>
        <end position="688"/>
    </location>
</feature>
<dbReference type="AlphaFoldDB" id="A0A1V9YFP9"/>
<dbReference type="InterPro" id="IPR011701">
    <property type="entry name" value="MFS"/>
</dbReference>
<evidence type="ECO:0000259" key="7">
    <source>
        <dbReference type="PROSITE" id="PS51382"/>
    </source>
</evidence>
<comment type="subcellular location">
    <subcellularLocation>
        <location evidence="1">Membrane</location>
        <topology evidence="1">Multi-pass membrane protein</topology>
    </subcellularLocation>
</comment>
<evidence type="ECO:0000256" key="3">
    <source>
        <dbReference type="ARBA" id="ARBA00022692"/>
    </source>
</evidence>
<dbReference type="Pfam" id="PF07690">
    <property type="entry name" value="MFS_1"/>
    <property type="match status" value="1"/>
</dbReference>
<evidence type="ECO:0000256" key="6">
    <source>
        <dbReference type="SAM" id="Phobius"/>
    </source>
</evidence>
<feature type="transmembrane region" description="Helical" evidence="6">
    <location>
        <begin position="639"/>
        <end position="660"/>
    </location>
</feature>
<feature type="transmembrane region" description="Helical" evidence="6">
    <location>
        <begin position="700"/>
        <end position="718"/>
    </location>
</feature>
<comment type="similarity">
    <text evidence="2">Belongs to the major facilitator superfamily.</text>
</comment>
<feature type="transmembrane region" description="Helical" evidence="6">
    <location>
        <begin position="462"/>
        <end position="480"/>
    </location>
</feature>
<dbReference type="STRING" id="1202772.A0A1V9YFP9"/>
<evidence type="ECO:0000313" key="9">
    <source>
        <dbReference type="Proteomes" id="UP000243579"/>
    </source>
</evidence>
<evidence type="ECO:0000256" key="2">
    <source>
        <dbReference type="ARBA" id="ARBA00008335"/>
    </source>
</evidence>
<proteinExistence type="inferred from homology"/>
<accession>A0A1V9YFP9</accession>
<dbReference type="Gene3D" id="1.20.1250.20">
    <property type="entry name" value="MFS general substrate transporter like domains"/>
    <property type="match status" value="1"/>
</dbReference>
<feature type="domain" description="SPX" evidence="7">
    <location>
        <begin position="2"/>
        <end position="200"/>
    </location>
</feature>
<feature type="transmembrane region" description="Helical" evidence="6">
    <location>
        <begin position="368"/>
        <end position="391"/>
    </location>
</feature>
<feature type="transmembrane region" description="Helical" evidence="6">
    <location>
        <begin position="336"/>
        <end position="356"/>
    </location>
</feature>
<feature type="transmembrane region" description="Helical" evidence="6">
    <location>
        <begin position="738"/>
        <end position="756"/>
    </location>
</feature>
<dbReference type="GO" id="GO:0022857">
    <property type="term" value="F:transmembrane transporter activity"/>
    <property type="evidence" value="ECO:0007669"/>
    <property type="project" value="InterPro"/>
</dbReference>
<feature type="transmembrane region" description="Helical" evidence="6">
    <location>
        <begin position="577"/>
        <end position="602"/>
    </location>
</feature>